<comment type="caution">
    <text evidence="11">The sequence shown here is derived from an EMBL/GenBank/DDBJ whole genome shotgun (WGS) entry which is preliminary data.</text>
</comment>
<reference evidence="11 12" key="1">
    <citation type="submission" date="2024-02" db="EMBL/GenBank/DDBJ databases">
        <authorList>
            <person name="Saticioglu I.B."/>
        </authorList>
    </citation>
    <scope>NUCLEOTIDE SEQUENCE [LARGE SCALE GENOMIC DNA]</scope>
    <source>
        <strain evidence="11 12">Mu-80</strain>
    </source>
</reference>
<evidence type="ECO:0000256" key="9">
    <source>
        <dbReference type="SAM" id="Phobius"/>
    </source>
</evidence>
<feature type="transmembrane region" description="Helical" evidence="9">
    <location>
        <begin position="42"/>
        <end position="62"/>
    </location>
</feature>
<dbReference type="NCBIfam" id="TIGR00710">
    <property type="entry name" value="efflux_Bcr_CflA"/>
    <property type="match status" value="1"/>
</dbReference>
<keyword evidence="3" id="KW-0813">Transport</keyword>
<dbReference type="InterPro" id="IPR036259">
    <property type="entry name" value="MFS_trans_sf"/>
</dbReference>
<dbReference type="Gene3D" id="1.20.1720.10">
    <property type="entry name" value="Multidrug resistance protein D"/>
    <property type="match status" value="1"/>
</dbReference>
<keyword evidence="5 9" id="KW-0812">Transmembrane</keyword>
<keyword evidence="7 9" id="KW-0472">Membrane</keyword>
<feature type="transmembrane region" description="Helical" evidence="9">
    <location>
        <begin position="74"/>
        <end position="93"/>
    </location>
</feature>
<dbReference type="RefSeq" id="WP_337333504.1">
    <property type="nucleotide sequence ID" value="NZ_JBBDGM010000019.1"/>
</dbReference>
<evidence type="ECO:0000256" key="5">
    <source>
        <dbReference type="ARBA" id="ARBA00022692"/>
    </source>
</evidence>
<feature type="transmembrane region" description="Helical" evidence="9">
    <location>
        <begin position="132"/>
        <end position="157"/>
    </location>
</feature>
<feature type="transmembrane region" description="Helical" evidence="9">
    <location>
        <begin position="247"/>
        <end position="265"/>
    </location>
</feature>
<feature type="transmembrane region" description="Helical" evidence="9">
    <location>
        <begin position="163"/>
        <end position="182"/>
    </location>
</feature>
<accession>A0ABU8LFS8</accession>
<evidence type="ECO:0000256" key="8">
    <source>
        <dbReference type="SAM" id="MobiDB-lite"/>
    </source>
</evidence>
<feature type="transmembrane region" description="Helical" evidence="9">
    <location>
        <begin position="360"/>
        <end position="385"/>
    </location>
</feature>
<gene>
    <name evidence="11" type="ORF">WDU99_16205</name>
</gene>
<evidence type="ECO:0000256" key="7">
    <source>
        <dbReference type="ARBA" id="ARBA00023136"/>
    </source>
</evidence>
<dbReference type="InterPro" id="IPR020846">
    <property type="entry name" value="MFS_dom"/>
</dbReference>
<dbReference type="PANTHER" id="PTHR23502">
    <property type="entry name" value="MAJOR FACILITATOR SUPERFAMILY"/>
    <property type="match status" value="1"/>
</dbReference>
<evidence type="ECO:0000313" key="11">
    <source>
        <dbReference type="EMBL" id="MEJ1089860.1"/>
    </source>
</evidence>
<dbReference type="CDD" id="cd17320">
    <property type="entry name" value="MFS_MdfA_MDR_like"/>
    <property type="match status" value="1"/>
</dbReference>
<dbReference type="PROSITE" id="PS50850">
    <property type="entry name" value="MFS"/>
    <property type="match status" value="1"/>
</dbReference>
<comment type="similarity">
    <text evidence="2">Belongs to the major facilitator superfamily. Bcr/CmlA family.</text>
</comment>
<feature type="region of interest" description="Disordered" evidence="8">
    <location>
        <begin position="389"/>
        <end position="408"/>
    </location>
</feature>
<dbReference type="PANTHER" id="PTHR23502:SF132">
    <property type="entry name" value="POLYAMINE TRANSPORTER 2-RELATED"/>
    <property type="match status" value="1"/>
</dbReference>
<dbReference type="SUPFAM" id="SSF103473">
    <property type="entry name" value="MFS general substrate transporter"/>
    <property type="match status" value="1"/>
</dbReference>
<dbReference type="InterPro" id="IPR004812">
    <property type="entry name" value="Efflux_drug-R_Bcr/CmlA"/>
</dbReference>
<keyword evidence="12" id="KW-1185">Reference proteome</keyword>
<evidence type="ECO:0000256" key="1">
    <source>
        <dbReference type="ARBA" id="ARBA00004651"/>
    </source>
</evidence>
<dbReference type="Proteomes" id="UP001371224">
    <property type="component" value="Unassembled WGS sequence"/>
</dbReference>
<dbReference type="Pfam" id="PF07690">
    <property type="entry name" value="MFS_1"/>
    <property type="match status" value="1"/>
</dbReference>
<protein>
    <submittedName>
        <fullName evidence="11">Multidrug effflux MFS transporter</fullName>
    </submittedName>
</protein>
<feature type="transmembrane region" description="Helical" evidence="9">
    <location>
        <begin position="99"/>
        <end position="120"/>
    </location>
</feature>
<dbReference type="InterPro" id="IPR001958">
    <property type="entry name" value="Tet-R_TetA/multi-R_MdtG-like"/>
</dbReference>
<evidence type="ECO:0000256" key="6">
    <source>
        <dbReference type="ARBA" id="ARBA00022989"/>
    </source>
</evidence>
<feature type="transmembrane region" description="Helical" evidence="9">
    <location>
        <begin position="305"/>
        <end position="324"/>
    </location>
</feature>
<feature type="transmembrane region" description="Helical" evidence="9">
    <location>
        <begin position="277"/>
        <end position="299"/>
    </location>
</feature>
<evidence type="ECO:0000256" key="4">
    <source>
        <dbReference type="ARBA" id="ARBA00022475"/>
    </source>
</evidence>
<dbReference type="InterPro" id="IPR011701">
    <property type="entry name" value="MFS"/>
</dbReference>
<evidence type="ECO:0000256" key="3">
    <source>
        <dbReference type="ARBA" id="ARBA00022448"/>
    </source>
</evidence>
<name>A0ABU8LFS8_9MICO</name>
<keyword evidence="6 9" id="KW-1133">Transmembrane helix</keyword>
<evidence type="ECO:0000259" key="10">
    <source>
        <dbReference type="PROSITE" id="PS50850"/>
    </source>
</evidence>
<proteinExistence type="inferred from homology"/>
<dbReference type="PRINTS" id="PR01035">
    <property type="entry name" value="TCRTETA"/>
</dbReference>
<feature type="transmembrane region" description="Helical" evidence="9">
    <location>
        <begin position="336"/>
        <end position="354"/>
    </location>
</feature>
<dbReference type="EMBL" id="JBBDGM010000019">
    <property type="protein sequence ID" value="MEJ1089860.1"/>
    <property type="molecule type" value="Genomic_DNA"/>
</dbReference>
<evidence type="ECO:0000256" key="2">
    <source>
        <dbReference type="ARBA" id="ARBA00006236"/>
    </source>
</evidence>
<evidence type="ECO:0000313" key="12">
    <source>
        <dbReference type="Proteomes" id="UP001371224"/>
    </source>
</evidence>
<feature type="domain" description="Major facilitator superfamily (MFS) profile" evidence="10">
    <location>
        <begin position="8"/>
        <end position="389"/>
    </location>
</feature>
<comment type="subcellular location">
    <subcellularLocation>
        <location evidence="1">Cell membrane</location>
        <topology evidence="1">Multi-pass membrane protein</topology>
    </subcellularLocation>
</comment>
<sequence>MRRHPRSLILALGALTAFGPISLDVYLPSLPQLGADLGASESLTQFTMSACMIGLAFGQLLWGPISDRYGRRMPLILAIAGFAITSVLCAVAPTIEVLIGVRIVQGLCGAAGMVIARAVVHDLFSGAEAVAAYSTLAAVMGAAPVLAPLVGGAVATFSDWRGVFITLAVIGLLLLAVAVFGVPETLEAQERTTGGIGNDFGGIGAALSNGSFMLTAVTLGLASVALFSYLQMSPFVLQQQYGLSAQGFALVFAVNSIGIMAAANLNRRLARRTPGRVVLRWSLSLATAASVAVLLAGMLESPLPWLLAPLFVAMSTHGINNPSLTAIGLGRITRGAGSASAVLGTFSMLLGALVPPLVSMFGVSATVLGATMVGAFAVSLVLLLIGSARGHGGPSASRTGRAPGGRGS</sequence>
<feature type="transmembrane region" description="Helical" evidence="9">
    <location>
        <begin position="203"/>
        <end position="227"/>
    </location>
</feature>
<keyword evidence="4" id="KW-1003">Cell membrane</keyword>
<organism evidence="11 12">
    <name type="scientific">Microbacterium bandirmense</name>
    <dbReference type="NCBI Taxonomy" id="3122050"/>
    <lineage>
        <taxon>Bacteria</taxon>
        <taxon>Bacillati</taxon>
        <taxon>Actinomycetota</taxon>
        <taxon>Actinomycetes</taxon>
        <taxon>Micrococcales</taxon>
        <taxon>Microbacteriaceae</taxon>
        <taxon>Microbacterium</taxon>
    </lineage>
</organism>